<dbReference type="RefSeq" id="XP_002622289.1">
    <property type="nucleotide sequence ID" value="XM_002622243.1"/>
</dbReference>
<evidence type="ECO:0000313" key="2">
    <source>
        <dbReference type="Proteomes" id="UP000002038"/>
    </source>
</evidence>
<dbReference type="GeneID" id="8502628"/>
<dbReference type="AlphaFoldDB" id="A0A179UXI1"/>
<evidence type="ECO:0000313" key="1">
    <source>
        <dbReference type="EMBL" id="OAT11817.1"/>
    </source>
</evidence>
<accession>A0A179UXI1</accession>
<keyword evidence="2" id="KW-1185">Reference proteome</keyword>
<dbReference type="Proteomes" id="UP000002038">
    <property type="component" value="Unassembled WGS sequence"/>
</dbReference>
<name>A0A179UXI1_BLAGS</name>
<proteinExistence type="predicted"/>
<protein>
    <submittedName>
        <fullName evidence="1">Uncharacterized protein</fullName>
    </submittedName>
</protein>
<sequence length="90" mass="10216">MPNSGCEYYDPVEGECGRTCAQNSTYCDSRKRMNSQAMDFTDKPSIRRRKAAMSRKRRIATGLILSRTVFRMSEVSIRGQRVSRGSGEVE</sequence>
<dbReference type="EMBL" id="GG657465">
    <property type="protein sequence ID" value="OAT11817.1"/>
    <property type="molecule type" value="Genomic_DNA"/>
</dbReference>
<reference evidence="2" key="1">
    <citation type="journal article" date="2015" name="PLoS Genet.">
        <title>The dynamic genome and transcriptome of the human fungal pathogen Blastomyces and close relative Emmonsia.</title>
        <authorList>
            <person name="Munoz J.F."/>
            <person name="Gauthier G.M."/>
            <person name="Desjardins C.A."/>
            <person name="Gallo J.E."/>
            <person name="Holder J."/>
            <person name="Sullivan T.D."/>
            <person name="Marty A.J."/>
            <person name="Carmen J.C."/>
            <person name="Chen Z."/>
            <person name="Ding L."/>
            <person name="Gujja S."/>
            <person name="Magrini V."/>
            <person name="Misas E."/>
            <person name="Mitreva M."/>
            <person name="Priest M."/>
            <person name="Saif S."/>
            <person name="Whiston E.A."/>
            <person name="Young S."/>
            <person name="Zeng Q."/>
            <person name="Goldman W.E."/>
            <person name="Mardis E.R."/>
            <person name="Taylor J.W."/>
            <person name="McEwen J.G."/>
            <person name="Clay O.K."/>
            <person name="Klein B.S."/>
            <person name="Cuomo C.A."/>
        </authorList>
    </citation>
    <scope>NUCLEOTIDE SEQUENCE [LARGE SCALE GENOMIC DNA]</scope>
    <source>
        <strain evidence="2">SLH14081</strain>
    </source>
</reference>
<dbReference type="KEGG" id="bgh:BDBG_07241"/>
<gene>
    <name evidence="1" type="ORF">BDBG_07241</name>
</gene>
<organism evidence="1 2">
    <name type="scientific">Blastomyces gilchristii (strain SLH14081)</name>
    <name type="common">Blastomyces dermatitidis</name>
    <dbReference type="NCBI Taxonomy" id="559298"/>
    <lineage>
        <taxon>Eukaryota</taxon>
        <taxon>Fungi</taxon>
        <taxon>Dikarya</taxon>
        <taxon>Ascomycota</taxon>
        <taxon>Pezizomycotina</taxon>
        <taxon>Eurotiomycetes</taxon>
        <taxon>Eurotiomycetidae</taxon>
        <taxon>Onygenales</taxon>
        <taxon>Ajellomycetaceae</taxon>
        <taxon>Blastomyces</taxon>
    </lineage>
</organism>
<dbReference type="VEuPathDB" id="FungiDB:BDBG_07241"/>